<dbReference type="EMBL" id="JBHUKU010000015">
    <property type="protein sequence ID" value="MFD2462276.1"/>
    <property type="molecule type" value="Genomic_DNA"/>
</dbReference>
<evidence type="ECO:0000256" key="2">
    <source>
        <dbReference type="SAM" id="SignalP"/>
    </source>
</evidence>
<keyword evidence="1" id="KW-1133">Transmembrane helix</keyword>
<comment type="caution">
    <text evidence="3">The sequence shown here is derived from an EMBL/GenBank/DDBJ whole genome shotgun (WGS) entry which is preliminary data.</text>
</comment>
<name>A0ABW5GN57_9PSEU</name>
<sequence>MPVISNRARTAAAVSLALWLALPATAEAAALPSSYQDTIARAETARQVMPRGGDTPAQQNGDDGVWVPLLLLGGLLVASAGGYLVYALRRPVET</sequence>
<evidence type="ECO:0000256" key="1">
    <source>
        <dbReference type="SAM" id="Phobius"/>
    </source>
</evidence>
<keyword evidence="2" id="KW-0732">Signal</keyword>
<evidence type="ECO:0000313" key="3">
    <source>
        <dbReference type="EMBL" id="MFD2462276.1"/>
    </source>
</evidence>
<dbReference type="Proteomes" id="UP001597419">
    <property type="component" value="Unassembled WGS sequence"/>
</dbReference>
<protein>
    <submittedName>
        <fullName evidence="3">Uncharacterized protein</fullName>
    </submittedName>
</protein>
<reference evidence="4" key="1">
    <citation type="journal article" date="2019" name="Int. J. Syst. Evol. Microbiol.">
        <title>The Global Catalogue of Microorganisms (GCM) 10K type strain sequencing project: providing services to taxonomists for standard genome sequencing and annotation.</title>
        <authorList>
            <consortium name="The Broad Institute Genomics Platform"/>
            <consortium name="The Broad Institute Genome Sequencing Center for Infectious Disease"/>
            <person name="Wu L."/>
            <person name="Ma J."/>
        </authorList>
    </citation>
    <scope>NUCLEOTIDE SEQUENCE [LARGE SCALE GENOMIC DNA]</scope>
    <source>
        <strain evidence="4">CGMCC 4.7643</strain>
    </source>
</reference>
<accession>A0ABW5GN57</accession>
<feature type="chain" id="PRO_5045104530" evidence="2">
    <location>
        <begin position="29"/>
        <end position="94"/>
    </location>
</feature>
<keyword evidence="1" id="KW-0812">Transmembrane</keyword>
<keyword evidence="4" id="KW-1185">Reference proteome</keyword>
<feature type="transmembrane region" description="Helical" evidence="1">
    <location>
        <begin position="65"/>
        <end position="88"/>
    </location>
</feature>
<organism evidence="3 4">
    <name type="scientific">Amycolatopsis samaneae</name>
    <dbReference type="NCBI Taxonomy" id="664691"/>
    <lineage>
        <taxon>Bacteria</taxon>
        <taxon>Bacillati</taxon>
        <taxon>Actinomycetota</taxon>
        <taxon>Actinomycetes</taxon>
        <taxon>Pseudonocardiales</taxon>
        <taxon>Pseudonocardiaceae</taxon>
        <taxon>Amycolatopsis</taxon>
    </lineage>
</organism>
<evidence type="ECO:0000313" key="4">
    <source>
        <dbReference type="Proteomes" id="UP001597419"/>
    </source>
</evidence>
<gene>
    <name evidence="3" type="ORF">ACFSYJ_26965</name>
</gene>
<proteinExistence type="predicted"/>
<keyword evidence="1" id="KW-0472">Membrane</keyword>
<feature type="signal peptide" evidence="2">
    <location>
        <begin position="1"/>
        <end position="28"/>
    </location>
</feature>
<dbReference type="RefSeq" id="WP_345401173.1">
    <property type="nucleotide sequence ID" value="NZ_BAABHG010000012.1"/>
</dbReference>